<dbReference type="NCBIfam" id="TIGR01928">
    <property type="entry name" value="menC_lowGC_arch"/>
    <property type="match status" value="1"/>
</dbReference>
<dbReference type="SFLD" id="SFLDS00001">
    <property type="entry name" value="Enolase"/>
    <property type="match status" value="1"/>
</dbReference>
<keyword evidence="2 7" id="KW-0474">Menaquinone biosynthesis</keyword>
<comment type="cofactor">
    <cofactor evidence="1 7">
        <name>a divalent metal cation</name>
        <dbReference type="ChEBI" id="CHEBI:60240"/>
    </cofactor>
</comment>
<dbReference type="CDD" id="cd03317">
    <property type="entry name" value="NAAAR"/>
    <property type="match status" value="1"/>
</dbReference>
<dbReference type="SMART" id="SM00922">
    <property type="entry name" value="MR_MLE"/>
    <property type="match status" value="1"/>
</dbReference>
<keyword evidence="10" id="KW-1185">Reference proteome</keyword>
<dbReference type="InterPro" id="IPR029065">
    <property type="entry name" value="Enolase_C-like"/>
</dbReference>
<name>A0A143HEP7_9BACL</name>
<comment type="function">
    <text evidence="7">Converts 2-succinyl-6-hydroxy-2,4-cyclohexadiene-1-carboxylate (SHCHC) to 2-succinylbenzoate (OSB).</text>
</comment>
<evidence type="ECO:0000313" key="9">
    <source>
        <dbReference type="EMBL" id="AMX00203.1"/>
    </source>
</evidence>
<dbReference type="SFLD" id="SFLDF00009">
    <property type="entry name" value="o-succinylbenzoate_synthase"/>
    <property type="match status" value="1"/>
</dbReference>
<dbReference type="GO" id="GO:0009234">
    <property type="term" value="P:menaquinone biosynthetic process"/>
    <property type="evidence" value="ECO:0007669"/>
    <property type="project" value="UniProtKB-UniRule"/>
</dbReference>
<dbReference type="SUPFAM" id="SSF51604">
    <property type="entry name" value="Enolase C-terminal domain-like"/>
    <property type="match status" value="1"/>
</dbReference>
<dbReference type="InterPro" id="IPR013341">
    <property type="entry name" value="Mandelate_racemase_N_dom"/>
</dbReference>
<evidence type="ECO:0000313" key="10">
    <source>
        <dbReference type="Proteomes" id="UP000076021"/>
    </source>
</evidence>
<protein>
    <recommendedName>
        <fullName evidence="6 7">o-succinylbenzoate synthase</fullName>
        <shortName evidence="7">OSB synthase</shortName>
        <shortName evidence="7">OSBS</shortName>
        <ecNumber evidence="6 7">4.2.1.113</ecNumber>
    </recommendedName>
    <alternativeName>
        <fullName evidence="7">4-(2'-carboxyphenyl)-4-oxybutyric acid synthase</fullName>
    </alternativeName>
    <alternativeName>
        <fullName evidence="7">o-succinylbenzoic acid synthase</fullName>
    </alternativeName>
</protein>
<comment type="pathway">
    <text evidence="7">Quinol/quinone metabolism; menaquinone biosynthesis.</text>
</comment>
<dbReference type="UniPathway" id="UPA00079"/>
<dbReference type="GO" id="GO:0043748">
    <property type="term" value="F:O-succinylbenzoate synthase activity"/>
    <property type="evidence" value="ECO:0007669"/>
    <property type="project" value="UniProtKB-EC"/>
</dbReference>
<feature type="active site" description="Proton acceptor" evidence="7">
    <location>
        <position position="263"/>
    </location>
</feature>
<feature type="domain" description="Mandelate racemase/muconate lactonizing enzyme C-terminal" evidence="8">
    <location>
        <begin position="143"/>
        <end position="235"/>
    </location>
</feature>
<reference evidence="10" key="2">
    <citation type="submission" date="2016-03" db="EMBL/GenBank/DDBJ databases">
        <authorList>
            <person name="Ploux O."/>
        </authorList>
    </citation>
    <scope>NUCLEOTIDE SEQUENCE [LARGE SCALE GENOMIC DNA]</scope>
    <source>
        <strain evidence="10">PP9</strain>
    </source>
</reference>
<feature type="binding site" evidence="7">
    <location>
        <position position="214"/>
    </location>
    <ligand>
        <name>Mg(2+)</name>
        <dbReference type="ChEBI" id="CHEBI:18420"/>
    </ligand>
</feature>
<evidence type="ECO:0000256" key="3">
    <source>
        <dbReference type="ARBA" id="ARBA00022723"/>
    </source>
</evidence>
<dbReference type="SUPFAM" id="SSF54826">
    <property type="entry name" value="Enolase N-terminal domain-like"/>
    <property type="match status" value="1"/>
</dbReference>
<evidence type="ECO:0000256" key="7">
    <source>
        <dbReference type="HAMAP-Rule" id="MF_01933"/>
    </source>
</evidence>
<organism evidence="9 10">
    <name type="scientific">Rummeliibacillus stabekisii</name>
    <dbReference type="NCBI Taxonomy" id="241244"/>
    <lineage>
        <taxon>Bacteria</taxon>
        <taxon>Bacillati</taxon>
        <taxon>Bacillota</taxon>
        <taxon>Bacilli</taxon>
        <taxon>Bacillales</taxon>
        <taxon>Caryophanaceae</taxon>
        <taxon>Rummeliibacillus</taxon>
    </lineage>
</organism>
<evidence type="ECO:0000256" key="5">
    <source>
        <dbReference type="ARBA" id="ARBA00023239"/>
    </source>
</evidence>
<evidence type="ECO:0000259" key="8">
    <source>
        <dbReference type="SMART" id="SM00922"/>
    </source>
</evidence>
<dbReference type="EC" id="4.2.1.113" evidence="6 7"/>
<dbReference type="UniPathway" id="UPA01057">
    <property type="reaction ID" value="UER00165"/>
</dbReference>
<evidence type="ECO:0000256" key="1">
    <source>
        <dbReference type="ARBA" id="ARBA00001968"/>
    </source>
</evidence>
<dbReference type="InterPro" id="IPR010197">
    <property type="entry name" value="OSBS/NAAAR"/>
</dbReference>
<sequence length="371" mass="41559">MNIEQVKIRQLKMRMKSPFKTSFGSVQDKQFLILEARDRDGLTGYGEGVAFEVPWYTEETMKTSWHVLEDFLLPLIMGKEIHHPDMVSEIFSSIRRNNMAKATLETAIWDLYAKKQSIPLATALGGQREKVAVGVSIGIQPTHQQLYQKIEDALEAGYQRIKVKIKPGEDIALLNAIRNEYPDVPLMADANSCYTLNDLALLQELDQYGLLMIEQPLGANDIVQHAKLQSQLKTPICLDESITSYEDAEAAIDLGSCKVMNIKYARVGGLTEAKRIHDLCAKHEMEVWCGGMLEAGIGRAHAIALSTLANFTLPGDTAGSTHYWKEDIITPEITVKNGYISISKEPGIGYEINHSAIERYTVKEKVYRANR</sequence>
<accession>A0A143HEP7</accession>
<dbReference type="Gene3D" id="3.20.20.120">
    <property type="entry name" value="Enolase-like C-terminal domain"/>
    <property type="match status" value="1"/>
</dbReference>
<keyword evidence="3 7" id="KW-0479">Metal-binding</keyword>
<keyword evidence="5 7" id="KW-0456">Lyase</keyword>
<evidence type="ECO:0000256" key="4">
    <source>
        <dbReference type="ARBA" id="ARBA00022842"/>
    </source>
</evidence>
<dbReference type="GO" id="GO:0016854">
    <property type="term" value="F:racemase and epimerase activity"/>
    <property type="evidence" value="ECO:0007669"/>
    <property type="project" value="UniProtKB-ARBA"/>
</dbReference>
<dbReference type="Pfam" id="PF13378">
    <property type="entry name" value="MR_MLE_C"/>
    <property type="match status" value="1"/>
</dbReference>
<dbReference type="AlphaFoldDB" id="A0A143HEP7"/>
<feature type="binding site" evidence="7">
    <location>
        <position position="189"/>
    </location>
    <ligand>
        <name>Mg(2+)</name>
        <dbReference type="ChEBI" id="CHEBI:18420"/>
    </ligand>
</feature>
<dbReference type="KEGG" id="rst:ATY39_12770"/>
<keyword evidence="4 7" id="KW-0460">Magnesium</keyword>
<comment type="pathway">
    <text evidence="7">Quinol/quinone metabolism; 1,4-dihydroxy-2-naphthoate biosynthesis; 1,4-dihydroxy-2-naphthoate from chorismate: step 4/7.</text>
</comment>
<comment type="catalytic activity">
    <reaction evidence="7">
        <text>(1R,6R)-6-hydroxy-2-succinyl-cyclohexa-2,4-diene-1-carboxylate = 2-succinylbenzoate + H2O</text>
        <dbReference type="Rhea" id="RHEA:10196"/>
        <dbReference type="ChEBI" id="CHEBI:15377"/>
        <dbReference type="ChEBI" id="CHEBI:18325"/>
        <dbReference type="ChEBI" id="CHEBI:58689"/>
        <dbReference type="EC" id="4.2.1.113"/>
    </reaction>
</comment>
<dbReference type="InterPro" id="IPR029017">
    <property type="entry name" value="Enolase-like_N"/>
</dbReference>
<dbReference type="HAMAP" id="MF_01933">
    <property type="entry name" value="MenC_2"/>
    <property type="match status" value="1"/>
</dbReference>
<reference evidence="9 10" key="1">
    <citation type="journal article" date="2016" name="Genome Announc.">
        <title>Whole-Genome Sequence of Rummeliibacillus stabekisii Strain PP9 Isolated from Antarctic Soil.</title>
        <authorList>
            <person name="da Mota F.F."/>
            <person name="Vollu R.E."/>
            <person name="Jurelevicius D."/>
            <person name="Seldin L."/>
        </authorList>
    </citation>
    <scope>NUCLEOTIDE SEQUENCE [LARGE SCALE GENOMIC DNA]</scope>
    <source>
        <strain evidence="9 10">PP9</strain>
    </source>
</reference>
<gene>
    <name evidence="7" type="primary">menC</name>
    <name evidence="9" type="ORF">ATY39_12770</name>
</gene>
<feature type="binding site" evidence="7">
    <location>
        <position position="239"/>
    </location>
    <ligand>
        <name>Mg(2+)</name>
        <dbReference type="ChEBI" id="CHEBI:18420"/>
    </ligand>
</feature>
<dbReference type="GO" id="GO:0000287">
    <property type="term" value="F:magnesium ion binding"/>
    <property type="evidence" value="ECO:0007669"/>
    <property type="project" value="UniProtKB-UniRule"/>
</dbReference>
<dbReference type="Pfam" id="PF02746">
    <property type="entry name" value="MR_MLE_N"/>
    <property type="match status" value="1"/>
</dbReference>
<dbReference type="PANTHER" id="PTHR48073:SF5">
    <property type="entry name" value="O-SUCCINYLBENZOATE SYNTHASE"/>
    <property type="match status" value="1"/>
</dbReference>
<dbReference type="EMBL" id="CP014806">
    <property type="protein sequence ID" value="AMX00203.1"/>
    <property type="molecule type" value="Genomic_DNA"/>
</dbReference>
<evidence type="ECO:0000256" key="2">
    <source>
        <dbReference type="ARBA" id="ARBA00022428"/>
    </source>
</evidence>
<dbReference type="STRING" id="241244.ATY39_12770"/>
<dbReference type="Gene3D" id="3.30.390.10">
    <property type="entry name" value="Enolase-like, N-terminal domain"/>
    <property type="match status" value="1"/>
</dbReference>
<dbReference type="SFLD" id="SFLDG00180">
    <property type="entry name" value="muconate_cycloisomerase"/>
    <property type="match status" value="1"/>
</dbReference>
<dbReference type="InterPro" id="IPR013342">
    <property type="entry name" value="Mandelate_racemase_C"/>
</dbReference>
<dbReference type="InterPro" id="IPR036849">
    <property type="entry name" value="Enolase-like_C_sf"/>
</dbReference>
<proteinExistence type="inferred from homology"/>
<feature type="active site" description="Proton donor" evidence="7">
    <location>
        <position position="164"/>
    </location>
</feature>
<dbReference type="Proteomes" id="UP000076021">
    <property type="component" value="Chromosome"/>
</dbReference>
<dbReference type="PANTHER" id="PTHR48073">
    <property type="entry name" value="O-SUCCINYLBENZOATE SYNTHASE-RELATED"/>
    <property type="match status" value="1"/>
</dbReference>
<evidence type="ECO:0000256" key="6">
    <source>
        <dbReference type="ARBA" id="ARBA00029491"/>
    </source>
</evidence>
<dbReference type="RefSeq" id="WP_066790338.1">
    <property type="nucleotide sequence ID" value="NZ_CP014806.1"/>
</dbReference>
<comment type="similarity">
    <text evidence="7">Belongs to the mandelate racemase/muconate lactonizing enzyme family. MenC type 2 subfamily.</text>
</comment>
<dbReference type="InterPro" id="IPR047585">
    <property type="entry name" value="MenC"/>
</dbReference>
<dbReference type="OrthoDB" id="9774531at2"/>